<feature type="compositionally biased region" description="Pro residues" evidence="2">
    <location>
        <begin position="638"/>
        <end position="650"/>
    </location>
</feature>
<feature type="region of interest" description="Disordered" evidence="2">
    <location>
        <begin position="151"/>
        <end position="171"/>
    </location>
</feature>
<dbReference type="GO" id="GO:0005739">
    <property type="term" value="C:mitochondrion"/>
    <property type="evidence" value="ECO:0007669"/>
    <property type="project" value="TreeGrafter"/>
</dbReference>
<feature type="compositionally biased region" description="Low complexity" evidence="2">
    <location>
        <begin position="1245"/>
        <end position="1258"/>
    </location>
</feature>
<feature type="region of interest" description="Disordered" evidence="2">
    <location>
        <begin position="194"/>
        <end position="1233"/>
    </location>
</feature>
<feature type="compositionally biased region" description="Basic residues" evidence="2">
    <location>
        <begin position="1707"/>
        <end position="1728"/>
    </location>
</feature>
<protein>
    <submittedName>
        <fullName evidence="3">Uncharacterized protein</fullName>
    </submittedName>
</protein>
<dbReference type="GO" id="GO:0008270">
    <property type="term" value="F:zinc ion binding"/>
    <property type="evidence" value="ECO:0007669"/>
    <property type="project" value="TreeGrafter"/>
</dbReference>
<evidence type="ECO:0000256" key="2">
    <source>
        <dbReference type="SAM" id="MobiDB-lite"/>
    </source>
</evidence>
<feature type="compositionally biased region" description="Basic and acidic residues" evidence="2">
    <location>
        <begin position="1318"/>
        <end position="1330"/>
    </location>
</feature>
<feature type="compositionally biased region" description="Basic and acidic residues" evidence="2">
    <location>
        <begin position="1685"/>
        <end position="1695"/>
    </location>
</feature>
<feature type="compositionally biased region" description="Basic and acidic residues" evidence="2">
    <location>
        <begin position="1180"/>
        <end position="1200"/>
    </location>
</feature>
<feature type="compositionally biased region" description="Basic and acidic residues" evidence="2">
    <location>
        <begin position="2077"/>
        <end position="2112"/>
    </location>
</feature>
<feature type="compositionally biased region" description="Polar residues" evidence="2">
    <location>
        <begin position="1263"/>
        <end position="1273"/>
    </location>
</feature>
<name>A0A6A6HBN8_VIRVR</name>
<dbReference type="EMBL" id="ML991795">
    <property type="protein sequence ID" value="KAF2234920.1"/>
    <property type="molecule type" value="Genomic_DNA"/>
</dbReference>
<dbReference type="GO" id="GO:0007005">
    <property type="term" value="P:mitochondrion organization"/>
    <property type="evidence" value="ECO:0007669"/>
    <property type="project" value="TreeGrafter"/>
</dbReference>
<feature type="compositionally biased region" description="Basic and acidic residues" evidence="2">
    <location>
        <begin position="208"/>
        <end position="226"/>
    </location>
</feature>
<dbReference type="PANTHER" id="PTHR23075">
    <property type="entry name" value="PUTATIVE ATP-ASE"/>
    <property type="match status" value="1"/>
</dbReference>
<feature type="compositionally biased region" description="Basic residues" evidence="2">
    <location>
        <begin position="1640"/>
        <end position="1651"/>
    </location>
</feature>
<feature type="compositionally biased region" description="Pro residues" evidence="2">
    <location>
        <begin position="1373"/>
        <end position="1383"/>
    </location>
</feature>
<feature type="compositionally biased region" description="Low complexity" evidence="2">
    <location>
        <begin position="1452"/>
        <end position="1461"/>
    </location>
</feature>
<feature type="compositionally biased region" description="Basic and acidic residues" evidence="2">
    <location>
        <begin position="1606"/>
        <end position="1615"/>
    </location>
</feature>
<reference evidence="3" key="1">
    <citation type="journal article" date="2020" name="Stud. Mycol.">
        <title>101 Dothideomycetes genomes: a test case for predicting lifestyles and emergence of pathogens.</title>
        <authorList>
            <person name="Haridas S."/>
            <person name="Albert R."/>
            <person name="Binder M."/>
            <person name="Bloem J."/>
            <person name="Labutti K."/>
            <person name="Salamov A."/>
            <person name="Andreopoulos B."/>
            <person name="Baker S."/>
            <person name="Barry K."/>
            <person name="Bills G."/>
            <person name="Bluhm B."/>
            <person name="Cannon C."/>
            <person name="Castanera R."/>
            <person name="Culley D."/>
            <person name="Daum C."/>
            <person name="Ezra D."/>
            <person name="Gonzalez J."/>
            <person name="Henrissat B."/>
            <person name="Kuo A."/>
            <person name="Liang C."/>
            <person name="Lipzen A."/>
            <person name="Lutzoni F."/>
            <person name="Magnuson J."/>
            <person name="Mondo S."/>
            <person name="Nolan M."/>
            <person name="Ohm R."/>
            <person name="Pangilinan J."/>
            <person name="Park H.-J."/>
            <person name="Ramirez L."/>
            <person name="Alfaro M."/>
            <person name="Sun H."/>
            <person name="Tritt A."/>
            <person name="Yoshinaga Y."/>
            <person name="Zwiers L.-H."/>
            <person name="Turgeon B."/>
            <person name="Goodwin S."/>
            <person name="Spatafora J."/>
            <person name="Crous P."/>
            <person name="Grigoriev I."/>
        </authorList>
    </citation>
    <scope>NUCLEOTIDE SEQUENCE</scope>
    <source>
        <strain evidence="3">Tuck. ex Michener</strain>
    </source>
</reference>
<evidence type="ECO:0000313" key="4">
    <source>
        <dbReference type="Proteomes" id="UP000800092"/>
    </source>
</evidence>
<feature type="compositionally biased region" description="Basic and acidic residues" evidence="2">
    <location>
        <begin position="1586"/>
        <end position="1597"/>
    </location>
</feature>
<feature type="compositionally biased region" description="Gly residues" evidence="2">
    <location>
        <begin position="398"/>
        <end position="409"/>
    </location>
</feature>
<feature type="compositionally biased region" description="Basic and acidic residues" evidence="2">
    <location>
        <begin position="1341"/>
        <end position="1362"/>
    </location>
</feature>
<feature type="compositionally biased region" description="Basic and acidic residues" evidence="2">
    <location>
        <begin position="680"/>
        <end position="690"/>
    </location>
</feature>
<feature type="compositionally biased region" description="Gly residues" evidence="2">
    <location>
        <begin position="231"/>
        <end position="257"/>
    </location>
</feature>
<dbReference type="PANTHER" id="PTHR23075:SF0">
    <property type="entry name" value="ATPASE FAMILY AAA DOMAIN-CONTAINING PROTEIN 3"/>
    <property type="match status" value="1"/>
</dbReference>
<feature type="compositionally biased region" description="Gly residues" evidence="2">
    <location>
        <begin position="2189"/>
        <end position="2207"/>
    </location>
</feature>
<proteinExistence type="predicted"/>
<feature type="region of interest" description="Disordered" evidence="2">
    <location>
        <begin position="1245"/>
        <end position="2151"/>
    </location>
</feature>
<feature type="compositionally biased region" description="Basic residues" evidence="2">
    <location>
        <begin position="271"/>
        <end position="281"/>
    </location>
</feature>
<dbReference type="OrthoDB" id="5244639at2759"/>
<feature type="compositionally biased region" description="Low complexity" evidence="2">
    <location>
        <begin position="1469"/>
        <end position="1480"/>
    </location>
</feature>
<feature type="compositionally biased region" description="Pro residues" evidence="2">
    <location>
        <begin position="557"/>
        <end position="567"/>
    </location>
</feature>
<feature type="compositionally biased region" description="Basic and acidic residues" evidence="2">
    <location>
        <begin position="863"/>
        <end position="876"/>
    </location>
</feature>
<sequence length="2266" mass="246474">MAAVAVRATHFVEEAVVEEHSEIMQWMTGLDEAYREGLQNFDRHIDFRQELTTADTCRQLQSQKTHLPDIAIDCRAGKLDGNLTKLTFQVTRTLSAVIPSLYDLDISRRLKSDIAPLSTSISLYADPPPSYDDSIADTPPDYTTTANLASKQLDYTNLPPPPYTRPCTRAKSTSPICDPFAKIAIDFSATHNARQHVSKKQKQAQKKAQIDKWADGDEGEAGKDNGDQDGEGGGGGDGGAGAGGGAGGGGDGGGGDGGGDDGWDDVGGAGKGKKAKKKKKNAFAWEEDEDEQKKKEEEEAKKAEEEATNNVWGNEPTNGGAGAAAGGETNPDDEWGAFTQPGGKKNKKKTKKGPEPTPAPPPEPAMTFDNIDLNDTGSGAPRLDLSFGLNDKDNKSSGFGGFGGGGGWSSWGASNVSKGWGFDNIGNDKKDGDDLQFDSAWDTSGGNKKDKDKKKTGGGFDFGFDSFGGDGDIGTNGVGETEPKPEDEFGAFTSVNKKDKKKKKGAIVEEVTNEPPVIDVPAPPEATTTEVDDWATWGTAPTKKDKKKKKGGVEEVPPAPPPPPPAPALVDEKKDEDDMWASFGSKKDKKKNKKTDPDPLLESTNDITKESEQPPVEDIWATSTSKKDKKKGKKGDPEPVPVPDPAPALEPPKDPEPTVGDDAWAFGGSKKDKKKAKKGVAKDEPTKIEEVLEPPVNIEPAAETKPNDDWDDWTTNAKDKKKKGKKGSSVEPEILPAPHVVPLTETEAPPEDDWMNWNANKKDKKKTKKGETDPVAPAPVPPPEVPEAPKGDDDWMNWNTGKKDKKTNKKSKDEDKGKTIMAPGAEENSLFPDGVDEPTATGGDDWLSGWGTTSATKPKKGTKKDLLATVEAKDTPKGSIVQPDEVADSGAKEDEGWGIWGTGTRSKKDKKKASLIKPPPPVPTPPNQGLTPEPTELDPPIPPAAPAEDDIWGAFAPAGKKGKEEPEKPKKETPKQKKEREKKEKEEKERLEREEKERAEQEAKEKEEAERKAAEEAEKKKKATEEDIWGFAAKPKKKETVKERKEREKREKEEKDRAEQEDREREEAERKAQEEAELAALEKSKSKDSKGSKKEEEDTPAKAVKGFWGSFGSGSTKTKTTKEKEKEKKEKEERERKEAEEAERVQKEKEDAEMAAFLDDPIVTIVDEGPPKDAKKKGSKVTDTKAKKSSKSKIEPKEDPIVDVWAPPPADPLIDFLDATAPPPPPMANEVPEVKKADGWSFWGSSLKSSKKGASGSADTNKEMSSNATTNEKGSLKYGDPEKSLEAAGADELQFPSSKEGKGKNSGNLASSVTFADEVLKKDSAKDKKTASSKKTSSVADKVKALQGEKEKEREKQKREADLEAFLVTDPPDLTPPPPPPPVATTKSSKDAKKSAKSSKKVKDLSPEPLDVPFDVIPSAPSPIPGGFPLDDLLVDPPAEPFEPAMPVAIPKKSSSKTVKSSTKKDTAKSSSKKTTTVVDSPPPPPPPADEFIDADIVVDPKPVEQPKKEKKERPKISKDQGGSSSWGFWGATTPTPKKEPKRVKDDVSPVKEKGTDNEAETKKAKKNSASKETRPGLSRSKSARKTTDKDPADKASRSSGSNEMAPKRESERPRTSRGMSFSGLFGKGGGAAAAPPAMSRRHSTREKTSRRPSTAVDEGFGLMSPPPDDADVEKRERRERRKKEKEIEVNDKAAKVMGLGGDSKRRGSVRRKSAGKRSKLLNPRSRRTSGMGWRRFRARNGRQRETKNQANVSVPPPVPDPYPLDDDIVMVDHPDGEDDIVSPPPEPTKRDRPKELSRSKSSKSKRDSKIDSASGGSGDAVLVDAGPPDDGLVPQPEHLTFVDTPPRRPPLKRAVTSATPRKKDDSTGGGMMRGLFGSFKAKPSRGISDDEHTRDRRRSTRAYESADEYARDRKKRSAAVDSDAQKRLRREGRRVERSSPRGVKTNGSRYVDAEEGVLTDAAPREGSASDGEAEIRRSSKRKDIGGSDRLDALRREKDRMVRDAKKDKARARERVEAAEQDLEAQRREDRRARRREEEARRDADDRRPSARRRDSAAATATASYDRPRADRRRSHLDKPTRPSDDEDARRIRREERRVRREREGGGRKDYLDVPSPQGPYKADAGDKTSSWVNSINMDPPLPPPDQATVIEEAVTARGEGAADETAGLDGIEDAVMRARRERKRGKRTGAGGAAVGGGGGGGGGGYVYEEEGKRRGDERTMRSGGDSSGEGKARRRSMYTGYPDPAAAQAPATGGRRMSWFKGLF</sequence>
<evidence type="ECO:0000256" key="1">
    <source>
        <dbReference type="ARBA" id="ARBA00023054"/>
    </source>
</evidence>
<feature type="compositionally biased region" description="Basic and acidic residues" evidence="2">
    <location>
        <begin position="1974"/>
        <end position="2056"/>
    </location>
</feature>
<feature type="compositionally biased region" description="Pro residues" evidence="2">
    <location>
        <begin position="917"/>
        <end position="926"/>
    </location>
</feature>
<feature type="compositionally biased region" description="Acidic residues" evidence="2">
    <location>
        <begin position="1764"/>
        <end position="1781"/>
    </location>
</feature>
<dbReference type="Proteomes" id="UP000800092">
    <property type="component" value="Unassembled WGS sequence"/>
</dbReference>
<feature type="compositionally biased region" description="Basic residues" evidence="2">
    <location>
        <begin position="194"/>
        <end position="205"/>
    </location>
</feature>
<feature type="compositionally biased region" description="Basic and acidic residues" evidence="2">
    <location>
        <begin position="1537"/>
        <end position="1563"/>
    </location>
</feature>
<feature type="compositionally biased region" description="Polar residues" evidence="2">
    <location>
        <begin position="308"/>
        <end position="317"/>
    </location>
</feature>
<accession>A0A6A6HBN8</accession>
<keyword evidence="1" id="KW-0175">Coiled coil</keyword>
<organism evidence="3 4">
    <name type="scientific">Viridothelium virens</name>
    <name type="common">Speckled blister lichen</name>
    <name type="synonym">Trypethelium virens</name>
    <dbReference type="NCBI Taxonomy" id="1048519"/>
    <lineage>
        <taxon>Eukaryota</taxon>
        <taxon>Fungi</taxon>
        <taxon>Dikarya</taxon>
        <taxon>Ascomycota</taxon>
        <taxon>Pezizomycotina</taxon>
        <taxon>Dothideomycetes</taxon>
        <taxon>Dothideomycetes incertae sedis</taxon>
        <taxon>Trypetheliales</taxon>
        <taxon>Trypetheliaceae</taxon>
        <taxon>Viridothelium</taxon>
    </lineage>
</organism>
<feature type="compositionally biased region" description="Basic and acidic residues" evidence="2">
    <location>
        <begin position="1120"/>
        <end position="1152"/>
    </location>
</feature>
<feature type="compositionally biased region" description="Pro residues" evidence="2">
    <location>
        <begin position="355"/>
        <end position="364"/>
    </location>
</feature>
<gene>
    <name evidence="3" type="ORF">EV356DRAFT_532468</name>
</gene>
<feature type="compositionally biased region" description="Basic and acidic residues" evidence="2">
    <location>
        <begin position="961"/>
        <end position="1025"/>
    </location>
</feature>
<feature type="compositionally biased region" description="Basic and acidic residues" evidence="2">
    <location>
        <begin position="1038"/>
        <end position="1100"/>
    </location>
</feature>
<keyword evidence="4" id="KW-1185">Reference proteome</keyword>
<feature type="compositionally biased region" description="Basic and acidic residues" evidence="2">
    <location>
        <begin position="1788"/>
        <end position="1811"/>
    </location>
</feature>
<feature type="compositionally biased region" description="Polar residues" evidence="2">
    <location>
        <begin position="2128"/>
        <end position="2137"/>
    </location>
</feature>
<evidence type="ECO:0000313" key="3">
    <source>
        <dbReference type="EMBL" id="KAF2234920.1"/>
    </source>
</evidence>
<feature type="compositionally biased region" description="Polar residues" evidence="2">
    <location>
        <begin position="1305"/>
        <end position="1314"/>
    </location>
</feature>
<feature type="compositionally biased region" description="Basic and acidic residues" evidence="2">
    <location>
        <begin position="1502"/>
        <end position="1519"/>
    </location>
</feature>
<feature type="compositionally biased region" description="Gly residues" evidence="2">
    <location>
        <begin position="457"/>
        <end position="477"/>
    </location>
</feature>
<feature type="compositionally biased region" description="Basic residues" evidence="2">
    <location>
        <begin position="905"/>
        <end position="914"/>
    </location>
</feature>
<feature type="compositionally biased region" description="Pro residues" evidence="2">
    <location>
        <begin position="776"/>
        <end position="786"/>
    </location>
</feature>
<feature type="compositionally biased region" description="Basic and acidic residues" evidence="2">
    <location>
        <begin position="2211"/>
        <end position="2222"/>
    </location>
</feature>
<feature type="region of interest" description="Disordered" evidence="2">
    <location>
        <begin position="2181"/>
        <end position="2266"/>
    </location>
</feature>
<feature type="compositionally biased region" description="Basic and acidic residues" evidence="2">
    <location>
        <begin position="291"/>
        <end position="305"/>
    </location>
</feature>